<reference evidence="2" key="1">
    <citation type="journal article" date="2019" name="Int. J. Syst. Evol. Microbiol.">
        <title>The Global Catalogue of Microorganisms (GCM) 10K type strain sequencing project: providing services to taxonomists for standard genome sequencing and annotation.</title>
        <authorList>
            <consortium name="The Broad Institute Genomics Platform"/>
            <consortium name="The Broad Institute Genome Sequencing Center for Infectious Disease"/>
            <person name="Wu L."/>
            <person name="Ma J."/>
        </authorList>
    </citation>
    <scope>NUCLEOTIDE SEQUENCE [LARGE SCALE GENOMIC DNA]</scope>
    <source>
        <strain evidence="2">CGMCC 1.15103</strain>
    </source>
</reference>
<accession>A0ABQ1M720</accession>
<evidence type="ECO:0000313" key="1">
    <source>
        <dbReference type="EMBL" id="GGC35497.1"/>
    </source>
</evidence>
<evidence type="ECO:0000313" key="2">
    <source>
        <dbReference type="Proteomes" id="UP000602004"/>
    </source>
</evidence>
<sequence length="81" mass="8768">MGQSAKFEVEPAARDPIVRVAFAPLLAAVATATVDAHQSAAATLDAGHRPRTISLIVERLCVDPQGIRWWRLVAYDGSQRT</sequence>
<protein>
    <submittedName>
        <fullName evidence="1">Uncharacterized protein</fullName>
    </submittedName>
</protein>
<comment type="caution">
    <text evidence="1">The sequence shown here is derived from an EMBL/GenBank/DDBJ whole genome shotgun (WGS) entry which is preliminary data.</text>
</comment>
<organism evidence="1 2">
    <name type="scientific">Paraburkholderia caffeinilytica</name>
    <dbReference type="NCBI Taxonomy" id="1761016"/>
    <lineage>
        <taxon>Bacteria</taxon>
        <taxon>Pseudomonadati</taxon>
        <taxon>Pseudomonadota</taxon>
        <taxon>Betaproteobacteria</taxon>
        <taxon>Burkholderiales</taxon>
        <taxon>Burkholderiaceae</taxon>
        <taxon>Paraburkholderia</taxon>
    </lineage>
</organism>
<dbReference type="Proteomes" id="UP000602004">
    <property type="component" value="Unassembled WGS sequence"/>
</dbReference>
<name>A0ABQ1M720_9BURK</name>
<dbReference type="EMBL" id="BMHL01000003">
    <property type="protein sequence ID" value="GGC35497.1"/>
    <property type="molecule type" value="Genomic_DNA"/>
</dbReference>
<gene>
    <name evidence="1" type="ORF">GCM10011400_22690</name>
</gene>
<keyword evidence="2" id="KW-1185">Reference proteome</keyword>
<proteinExistence type="predicted"/>